<name>A0A4U1C4K7_9SPHI</name>
<evidence type="ECO:0000313" key="3">
    <source>
        <dbReference type="Proteomes" id="UP000308181"/>
    </source>
</evidence>
<comment type="caution">
    <text evidence="2">The sequence shown here is derived from an EMBL/GenBank/DDBJ whole genome shotgun (WGS) entry which is preliminary data.</text>
</comment>
<sequence length="184" mass="22154">MATRYRFGDNENAHFVTFAVINWIDVFSRETYKEILLDSLKFCIQQKGLNLHAWVIMTNHVHLIISCKEGFKQADVLRDLKKFTAKTIIKTIEENQQESRKEWMIWMFKRAGLKNVNNKIYQFWQQDNHPIELTTLEMMQQKMDYIHENPMRAGIVFEPQQYKYSSALSYFEDIEGFLPLERMW</sequence>
<dbReference type="InterPro" id="IPR052715">
    <property type="entry name" value="RAYT_transposase"/>
</dbReference>
<evidence type="ECO:0000313" key="2">
    <source>
        <dbReference type="EMBL" id="TKB99089.1"/>
    </source>
</evidence>
<feature type="domain" description="Transposase IS200-like" evidence="1">
    <location>
        <begin position="10"/>
        <end position="149"/>
    </location>
</feature>
<dbReference type="GO" id="GO:0004803">
    <property type="term" value="F:transposase activity"/>
    <property type="evidence" value="ECO:0007669"/>
    <property type="project" value="InterPro"/>
</dbReference>
<gene>
    <name evidence="2" type="ORF">FA046_08245</name>
</gene>
<dbReference type="SMART" id="SM01321">
    <property type="entry name" value="Y1_Tnp"/>
    <property type="match status" value="1"/>
</dbReference>
<reference evidence="2 3" key="1">
    <citation type="submission" date="2019-04" db="EMBL/GenBank/DDBJ databases">
        <title>Pedobacter sp. AR-3-17 sp. nov., isolated from Arctic soil.</title>
        <authorList>
            <person name="Dahal R.H."/>
            <person name="Kim D.-U."/>
        </authorList>
    </citation>
    <scope>NUCLEOTIDE SEQUENCE [LARGE SCALE GENOMIC DNA]</scope>
    <source>
        <strain evidence="2 3">AR-3-17</strain>
    </source>
</reference>
<protein>
    <submittedName>
        <fullName evidence="2">Transposase</fullName>
    </submittedName>
</protein>
<dbReference type="SUPFAM" id="SSF143422">
    <property type="entry name" value="Transposase IS200-like"/>
    <property type="match status" value="1"/>
</dbReference>
<dbReference type="Pfam" id="PF01797">
    <property type="entry name" value="Y1_Tnp"/>
    <property type="match status" value="1"/>
</dbReference>
<dbReference type="RefSeq" id="WP_136825900.1">
    <property type="nucleotide sequence ID" value="NZ_SWBP01000002.1"/>
</dbReference>
<dbReference type="Proteomes" id="UP000308181">
    <property type="component" value="Unassembled WGS sequence"/>
</dbReference>
<organism evidence="2 3">
    <name type="scientific">Pedobacter cryophilus</name>
    <dbReference type="NCBI Taxonomy" id="2571271"/>
    <lineage>
        <taxon>Bacteria</taxon>
        <taxon>Pseudomonadati</taxon>
        <taxon>Bacteroidota</taxon>
        <taxon>Sphingobacteriia</taxon>
        <taxon>Sphingobacteriales</taxon>
        <taxon>Sphingobacteriaceae</taxon>
        <taxon>Pedobacter</taxon>
    </lineage>
</organism>
<accession>A0A4U1C4K7</accession>
<dbReference type="NCBIfam" id="NF047646">
    <property type="entry name" value="REP_Tyr_transpos"/>
    <property type="match status" value="1"/>
</dbReference>
<dbReference type="Gene3D" id="3.30.70.1290">
    <property type="entry name" value="Transposase IS200-like"/>
    <property type="match status" value="1"/>
</dbReference>
<proteinExistence type="predicted"/>
<dbReference type="PANTHER" id="PTHR36966:SF1">
    <property type="entry name" value="REP-ASSOCIATED TYROSINE TRANSPOSASE"/>
    <property type="match status" value="1"/>
</dbReference>
<dbReference type="PANTHER" id="PTHR36966">
    <property type="entry name" value="REP-ASSOCIATED TYROSINE TRANSPOSASE"/>
    <property type="match status" value="1"/>
</dbReference>
<dbReference type="AlphaFoldDB" id="A0A4U1C4K7"/>
<keyword evidence="3" id="KW-1185">Reference proteome</keyword>
<dbReference type="EMBL" id="SWBP01000002">
    <property type="protein sequence ID" value="TKB99089.1"/>
    <property type="molecule type" value="Genomic_DNA"/>
</dbReference>
<evidence type="ECO:0000259" key="1">
    <source>
        <dbReference type="SMART" id="SM01321"/>
    </source>
</evidence>
<dbReference type="InterPro" id="IPR036515">
    <property type="entry name" value="Transposase_17_sf"/>
</dbReference>
<dbReference type="InterPro" id="IPR002686">
    <property type="entry name" value="Transposase_17"/>
</dbReference>
<dbReference type="OrthoDB" id="9788881at2"/>
<dbReference type="GO" id="GO:0043565">
    <property type="term" value="F:sequence-specific DNA binding"/>
    <property type="evidence" value="ECO:0007669"/>
    <property type="project" value="TreeGrafter"/>
</dbReference>
<dbReference type="GO" id="GO:0006313">
    <property type="term" value="P:DNA transposition"/>
    <property type="evidence" value="ECO:0007669"/>
    <property type="project" value="InterPro"/>
</dbReference>